<proteinExistence type="predicted"/>
<name>A0A842H8S5_9BACT</name>
<organism evidence="1 2">
    <name type="scientific">Ruficoccus amylovorans</name>
    <dbReference type="NCBI Taxonomy" id="1804625"/>
    <lineage>
        <taxon>Bacteria</taxon>
        <taxon>Pseudomonadati</taxon>
        <taxon>Verrucomicrobiota</taxon>
        <taxon>Opitutia</taxon>
        <taxon>Puniceicoccales</taxon>
        <taxon>Cerasicoccaceae</taxon>
        <taxon>Ruficoccus</taxon>
    </lineage>
</organism>
<evidence type="ECO:0000313" key="2">
    <source>
        <dbReference type="Proteomes" id="UP000546464"/>
    </source>
</evidence>
<keyword evidence="2" id="KW-1185">Reference proteome</keyword>
<dbReference type="RefSeq" id="WP_185673807.1">
    <property type="nucleotide sequence ID" value="NZ_JACHVB010000011.1"/>
</dbReference>
<dbReference type="EMBL" id="JACHVB010000011">
    <property type="protein sequence ID" value="MBC2592792.1"/>
    <property type="molecule type" value="Genomic_DNA"/>
</dbReference>
<sequence length="105" mass="11441">MTPKQYDQSEGFAELLEIAGTSLAWNDHSFTALIRTLQPKAEGFDLTPGDDNTVGVRVFASAFPDGLPVAGDGFEDGQGTRYRVTHIVRTPGDLTINFECEVSYV</sequence>
<protein>
    <submittedName>
        <fullName evidence="1">Uncharacterized protein</fullName>
    </submittedName>
</protein>
<dbReference type="AlphaFoldDB" id="A0A842H8S5"/>
<comment type="caution">
    <text evidence="1">The sequence shown here is derived from an EMBL/GenBank/DDBJ whole genome shotgun (WGS) entry which is preliminary data.</text>
</comment>
<dbReference type="Proteomes" id="UP000546464">
    <property type="component" value="Unassembled WGS sequence"/>
</dbReference>
<evidence type="ECO:0000313" key="1">
    <source>
        <dbReference type="EMBL" id="MBC2592792.1"/>
    </source>
</evidence>
<gene>
    <name evidence="1" type="ORF">H5P28_00815</name>
</gene>
<reference evidence="1 2" key="1">
    <citation type="submission" date="2020-07" db="EMBL/GenBank/DDBJ databases">
        <authorList>
            <person name="Feng X."/>
        </authorList>
    </citation>
    <scope>NUCLEOTIDE SEQUENCE [LARGE SCALE GENOMIC DNA]</scope>
    <source>
        <strain evidence="1 2">JCM31066</strain>
    </source>
</reference>
<accession>A0A842H8S5</accession>